<evidence type="ECO:0000313" key="3">
    <source>
        <dbReference type="EMBL" id="KIK52992.1"/>
    </source>
</evidence>
<evidence type="ECO:0000256" key="1">
    <source>
        <dbReference type="SAM" id="MobiDB-lite"/>
    </source>
</evidence>
<keyword evidence="4" id="KW-1185">Reference proteome</keyword>
<evidence type="ECO:0000313" key="4">
    <source>
        <dbReference type="Proteomes" id="UP000053593"/>
    </source>
</evidence>
<feature type="compositionally biased region" description="Gly residues" evidence="1">
    <location>
        <begin position="133"/>
        <end position="160"/>
    </location>
</feature>
<protein>
    <submittedName>
        <fullName evidence="3">Unplaced genomic scaffold GYMLUscaffold_86, whole genome shotgun sequence</fullName>
    </submittedName>
</protein>
<feature type="compositionally biased region" description="Gly residues" evidence="1">
    <location>
        <begin position="109"/>
        <end position="125"/>
    </location>
</feature>
<name>A0A0D0C5D2_9AGAR</name>
<keyword evidence="2" id="KW-1133">Transmembrane helix</keyword>
<dbReference type="HOGENOM" id="CLU_1652349_0_0_1"/>
<feature type="transmembrane region" description="Helical" evidence="2">
    <location>
        <begin position="6"/>
        <end position="32"/>
    </location>
</feature>
<accession>A0A0D0C5D2</accession>
<dbReference type="AlphaFoldDB" id="A0A0D0C5D2"/>
<feature type="region of interest" description="Disordered" evidence="1">
    <location>
        <begin position="41"/>
        <end position="160"/>
    </location>
</feature>
<reference evidence="3 4" key="1">
    <citation type="submission" date="2014-04" db="EMBL/GenBank/DDBJ databases">
        <title>Evolutionary Origins and Diversification of the Mycorrhizal Mutualists.</title>
        <authorList>
            <consortium name="DOE Joint Genome Institute"/>
            <consortium name="Mycorrhizal Genomics Consortium"/>
            <person name="Kohler A."/>
            <person name="Kuo A."/>
            <person name="Nagy L.G."/>
            <person name="Floudas D."/>
            <person name="Copeland A."/>
            <person name="Barry K.W."/>
            <person name="Cichocki N."/>
            <person name="Veneault-Fourrey C."/>
            <person name="LaButti K."/>
            <person name="Lindquist E.A."/>
            <person name="Lipzen A."/>
            <person name="Lundell T."/>
            <person name="Morin E."/>
            <person name="Murat C."/>
            <person name="Riley R."/>
            <person name="Ohm R."/>
            <person name="Sun H."/>
            <person name="Tunlid A."/>
            <person name="Henrissat B."/>
            <person name="Grigoriev I.V."/>
            <person name="Hibbett D.S."/>
            <person name="Martin F."/>
        </authorList>
    </citation>
    <scope>NUCLEOTIDE SEQUENCE [LARGE SCALE GENOMIC DNA]</scope>
    <source>
        <strain evidence="3 4">FD-317 M1</strain>
    </source>
</reference>
<proteinExistence type="predicted"/>
<dbReference type="Proteomes" id="UP000053593">
    <property type="component" value="Unassembled WGS sequence"/>
</dbReference>
<organism evidence="3 4">
    <name type="scientific">Collybiopsis luxurians FD-317 M1</name>
    <dbReference type="NCBI Taxonomy" id="944289"/>
    <lineage>
        <taxon>Eukaryota</taxon>
        <taxon>Fungi</taxon>
        <taxon>Dikarya</taxon>
        <taxon>Basidiomycota</taxon>
        <taxon>Agaricomycotina</taxon>
        <taxon>Agaricomycetes</taxon>
        <taxon>Agaricomycetidae</taxon>
        <taxon>Agaricales</taxon>
        <taxon>Marasmiineae</taxon>
        <taxon>Omphalotaceae</taxon>
        <taxon>Collybiopsis</taxon>
        <taxon>Collybiopsis luxurians</taxon>
    </lineage>
</organism>
<sequence length="160" mass="16265">MTLKITVAGIVIISLAGFVIVCTTIYGLWSWIIRRPRRNRTSPYSFGRIPNNTGGTRISNSRSASAQTAFTPRTQDGDQEVQRSSTFESPYYSIPPPEPTYHHDSHHGYGWGAGSGNVGGDGGDQGGDEGDGGGDGGDGGGDGGDGGGDGGDGGGDGGGD</sequence>
<keyword evidence="2" id="KW-0472">Membrane</keyword>
<dbReference type="EMBL" id="KN834834">
    <property type="protein sequence ID" value="KIK52992.1"/>
    <property type="molecule type" value="Genomic_DNA"/>
</dbReference>
<evidence type="ECO:0000256" key="2">
    <source>
        <dbReference type="SAM" id="Phobius"/>
    </source>
</evidence>
<gene>
    <name evidence="3" type="ORF">GYMLUDRAFT_77592</name>
</gene>
<feature type="compositionally biased region" description="Polar residues" evidence="1">
    <location>
        <begin position="50"/>
        <end position="74"/>
    </location>
</feature>
<keyword evidence="2" id="KW-0812">Transmembrane</keyword>